<evidence type="ECO:0000313" key="1">
    <source>
        <dbReference type="EMBL" id="KKM21248.1"/>
    </source>
</evidence>
<sequence>LCPEHAREYKAIETAAYKKLDRDQRKWLNKKIK</sequence>
<feature type="non-terminal residue" evidence="1">
    <location>
        <position position="1"/>
    </location>
</feature>
<reference evidence="1" key="1">
    <citation type="journal article" date="2015" name="Nature">
        <title>Complex archaea that bridge the gap between prokaryotes and eukaryotes.</title>
        <authorList>
            <person name="Spang A."/>
            <person name="Saw J.H."/>
            <person name="Jorgensen S.L."/>
            <person name="Zaremba-Niedzwiedzka K."/>
            <person name="Martijn J."/>
            <person name="Lind A.E."/>
            <person name="van Eijk R."/>
            <person name="Schleper C."/>
            <person name="Guy L."/>
            <person name="Ettema T.J."/>
        </authorList>
    </citation>
    <scope>NUCLEOTIDE SEQUENCE</scope>
</reference>
<proteinExistence type="predicted"/>
<dbReference type="AlphaFoldDB" id="A0A0F9KGG4"/>
<organism evidence="1">
    <name type="scientific">marine sediment metagenome</name>
    <dbReference type="NCBI Taxonomy" id="412755"/>
    <lineage>
        <taxon>unclassified sequences</taxon>
        <taxon>metagenomes</taxon>
        <taxon>ecological metagenomes</taxon>
    </lineage>
</organism>
<comment type="caution">
    <text evidence="1">The sequence shown here is derived from an EMBL/GenBank/DDBJ whole genome shotgun (WGS) entry which is preliminary data.</text>
</comment>
<gene>
    <name evidence="1" type="ORF">LCGC14_1637260</name>
</gene>
<accession>A0A0F9KGG4</accession>
<protein>
    <submittedName>
        <fullName evidence="1">Uncharacterized protein</fullName>
    </submittedName>
</protein>
<dbReference type="EMBL" id="LAZR01013589">
    <property type="protein sequence ID" value="KKM21248.1"/>
    <property type="molecule type" value="Genomic_DNA"/>
</dbReference>
<name>A0A0F9KGG4_9ZZZZ</name>